<dbReference type="AlphaFoldDB" id="A0A563VIW6"/>
<name>A0A563VIW6_9CYAN</name>
<evidence type="ECO:0000313" key="1">
    <source>
        <dbReference type="EMBL" id="VEP11374.1"/>
    </source>
</evidence>
<keyword evidence="2" id="KW-1185">Reference proteome</keyword>
<reference evidence="1 2" key="1">
    <citation type="submission" date="2019-01" db="EMBL/GenBank/DDBJ databases">
        <authorList>
            <person name="Brito A."/>
        </authorList>
    </citation>
    <scope>NUCLEOTIDE SEQUENCE [LARGE SCALE GENOMIC DNA]</scope>
    <source>
        <strain evidence="1">1</strain>
    </source>
</reference>
<proteinExistence type="predicted"/>
<protein>
    <submittedName>
        <fullName evidence="1">Uncharacterized protein</fullName>
    </submittedName>
</protein>
<accession>A0A563VIW6</accession>
<evidence type="ECO:0000313" key="2">
    <source>
        <dbReference type="Proteomes" id="UP000320055"/>
    </source>
</evidence>
<dbReference type="EMBL" id="CAACVJ010000004">
    <property type="protein sequence ID" value="VEP11374.1"/>
    <property type="molecule type" value="Genomic_DNA"/>
</dbReference>
<organism evidence="1 2">
    <name type="scientific">Hyella patelloides LEGE 07179</name>
    <dbReference type="NCBI Taxonomy" id="945734"/>
    <lineage>
        <taxon>Bacteria</taxon>
        <taxon>Bacillati</taxon>
        <taxon>Cyanobacteriota</taxon>
        <taxon>Cyanophyceae</taxon>
        <taxon>Pleurocapsales</taxon>
        <taxon>Hyellaceae</taxon>
        <taxon>Hyella</taxon>
    </lineage>
</organism>
<dbReference type="Proteomes" id="UP000320055">
    <property type="component" value="Unassembled WGS sequence"/>
</dbReference>
<gene>
    <name evidence="1" type="ORF">H1P_1010020</name>
</gene>
<sequence>MNCKFSSYNVVHGCLRLTQIVAVFNSQNKLWQVRKYLDPA</sequence>